<gene>
    <name evidence="2" type="ORF">SAMN05192558_104412</name>
</gene>
<keyword evidence="3" id="KW-1185">Reference proteome</keyword>
<dbReference type="SUPFAM" id="SSF53850">
    <property type="entry name" value="Periplasmic binding protein-like II"/>
    <property type="match status" value="1"/>
</dbReference>
<dbReference type="STRING" id="504798.SAMN05421871_10548"/>
<name>A0A1H0M5E1_9PSEU</name>
<reference evidence="3" key="1">
    <citation type="submission" date="2016-10" db="EMBL/GenBank/DDBJ databases">
        <authorList>
            <person name="Varghese N."/>
            <person name="Submissions S."/>
        </authorList>
    </citation>
    <scope>NUCLEOTIDE SEQUENCE [LARGE SCALE GENOMIC DNA]</scope>
    <source>
        <strain evidence="3">IBRC-M 10655</strain>
    </source>
</reference>
<protein>
    <submittedName>
        <fullName evidence="2">PBP superfamily domain-containing protein</fullName>
    </submittedName>
</protein>
<organism evidence="2 3">
    <name type="scientific">Actinokineospora alba</name>
    <dbReference type="NCBI Taxonomy" id="504798"/>
    <lineage>
        <taxon>Bacteria</taxon>
        <taxon>Bacillati</taxon>
        <taxon>Actinomycetota</taxon>
        <taxon>Actinomycetes</taxon>
        <taxon>Pseudonocardiales</taxon>
        <taxon>Pseudonocardiaceae</taxon>
        <taxon>Actinokineospora</taxon>
    </lineage>
</organism>
<accession>A0A1H0M5E1</accession>
<dbReference type="Gene3D" id="3.40.190.10">
    <property type="entry name" value="Periplasmic binding protein-like II"/>
    <property type="match status" value="1"/>
</dbReference>
<dbReference type="PANTHER" id="PTHR30570:SF1">
    <property type="entry name" value="PHOSPHATE-BINDING PROTEIN PSTS"/>
    <property type="match status" value="1"/>
</dbReference>
<feature type="signal peptide" evidence="1">
    <location>
        <begin position="1"/>
        <end position="27"/>
    </location>
</feature>
<dbReference type="AlphaFoldDB" id="A0A1H0M5E1"/>
<feature type="chain" id="PRO_5011730511" evidence="1">
    <location>
        <begin position="28"/>
        <end position="327"/>
    </location>
</feature>
<proteinExistence type="predicted"/>
<dbReference type="RefSeq" id="WP_091374012.1">
    <property type="nucleotide sequence ID" value="NZ_FNDV01000005.1"/>
</dbReference>
<dbReference type="EMBL" id="FNJB01000004">
    <property type="protein sequence ID" value="SDO75330.1"/>
    <property type="molecule type" value="Genomic_DNA"/>
</dbReference>
<dbReference type="PANTHER" id="PTHR30570">
    <property type="entry name" value="PERIPLASMIC PHOSPHATE BINDING COMPONENT OF PHOSPHATE ABC TRANSPORTER"/>
    <property type="match status" value="1"/>
</dbReference>
<evidence type="ECO:0000313" key="3">
    <source>
        <dbReference type="Proteomes" id="UP000199651"/>
    </source>
</evidence>
<evidence type="ECO:0000256" key="1">
    <source>
        <dbReference type="SAM" id="SignalP"/>
    </source>
</evidence>
<dbReference type="OrthoDB" id="3636760at2"/>
<dbReference type="Proteomes" id="UP000199651">
    <property type="component" value="Unassembled WGS sequence"/>
</dbReference>
<evidence type="ECO:0000313" key="2">
    <source>
        <dbReference type="EMBL" id="SDO75330.1"/>
    </source>
</evidence>
<sequence length="327" mass="33817">MSKQKRMLVAATAALAIVGLATGSAQADPTGTPTYREIAIVGSDTTQTVMNGLADAITINGTKVLGSYDARGTAQITTKDPATTPGCTINRPEGSNVGVTALKNDIAAGTNCLQAARSSSNSAAANPDMKFVPFAVDALTYAVRGDSTVPKKLTKANLTAIYTCANTTFKPLAPQFGSGTRSFFVKSVLPAGTVDSATLFGPGGTYPCVSDKDASGEGIQEHVGTYLTDVKHLLPYSVAVYNSQIYGQAPAAQGKAVLGVLDTIQPTNLNTSSTLKRDVYNVVPATKFGTAPYNTIFDGPNSLICQRGDVITRYGFGIAANCGVPVQ</sequence>
<keyword evidence="1" id="KW-0732">Signal</keyword>
<dbReference type="InterPro" id="IPR050811">
    <property type="entry name" value="Phosphate_ABC_transporter"/>
</dbReference>